<dbReference type="InterPro" id="IPR000719">
    <property type="entry name" value="Prot_kinase_dom"/>
</dbReference>
<dbReference type="PROSITE" id="PS50011">
    <property type="entry name" value="PROTEIN_KINASE_DOM"/>
    <property type="match status" value="1"/>
</dbReference>
<gene>
    <name evidence="2" type="ORF">AACH11_07740</name>
</gene>
<organism evidence="2 3">
    <name type="scientific">Pseudaquabacterium rugosum</name>
    <dbReference type="NCBI Taxonomy" id="2984194"/>
    <lineage>
        <taxon>Bacteria</taxon>
        <taxon>Pseudomonadati</taxon>
        <taxon>Pseudomonadota</taxon>
        <taxon>Betaproteobacteria</taxon>
        <taxon>Burkholderiales</taxon>
        <taxon>Sphaerotilaceae</taxon>
        <taxon>Pseudaquabacterium</taxon>
    </lineage>
</organism>
<dbReference type="Gene3D" id="1.10.510.10">
    <property type="entry name" value="Transferase(Phosphotransferase) domain 1"/>
    <property type="match status" value="1"/>
</dbReference>
<dbReference type="RefSeq" id="WP_341373636.1">
    <property type="nucleotide sequence ID" value="NZ_JBBUTF010000006.1"/>
</dbReference>
<evidence type="ECO:0000313" key="3">
    <source>
        <dbReference type="Proteomes" id="UP001368500"/>
    </source>
</evidence>
<name>A0ABU9B7W0_9BURK</name>
<evidence type="ECO:0000313" key="2">
    <source>
        <dbReference type="EMBL" id="MEK8025849.1"/>
    </source>
</evidence>
<feature type="domain" description="Protein kinase" evidence="1">
    <location>
        <begin position="20"/>
        <end position="307"/>
    </location>
</feature>
<dbReference type="SUPFAM" id="SSF56112">
    <property type="entry name" value="Protein kinase-like (PK-like)"/>
    <property type="match status" value="1"/>
</dbReference>
<dbReference type="InterPro" id="IPR011009">
    <property type="entry name" value="Kinase-like_dom_sf"/>
</dbReference>
<dbReference type="EMBL" id="JBBUTF010000006">
    <property type="protein sequence ID" value="MEK8025849.1"/>
    <property type="molecule type" value="Genomic_DNA"/>
</dbReference>
<accession>A0ABU9B7W0</accession>
<sequence>MDALTEGMARTLYTSRGTAIDVGRELGKGGEGSVFELPALTNQVAKLYHKAPDAKKQAKLSYMASTADAQLLNYVAWPQETLHPSRGGPVIGFLMPKVSNKDPIHMVYSPAHRRQDHPKAAWDFLLFVARNIAASFEAVHAHGHVVGDVNQDSFMVGRDSKVVLIDSDSFQVNARGTMHFCEVVVPHFTPPELQSLSSIDGFTRSTNHDNFGLALLIFHLLFGGRHPYSGVPLRSGVGDALETDIKNFRYAYARDNQLRGFSPPPRSIPVSMLPDAMESMFHVAFTEKGAAGGRPSAQQWVAALDGLRGRLKKCSASSMHVYPDHLGSCPWCALDKQGVVYFVDLGATFTPTSSGFVLTQAWGLIQAVPAPAPLSLPTPSDFSVTAKALPAGIPGEGTVTFYRFVVVAIAIAVVFSAPKAWFFALLGGGFGWVMAGGAGSSERAAERSTRKSALDAAKQEYERLVERAKKEAGPEGFHARKAELARVKDELEALPRAEQADLNQLHATAQERQKQKFLSTCFIDRATIPGVGPARKAALRSFGIETAADVTKGQVMQVRGFGESLTRSVLDWQRSCERQFQFNPAAAVSQADMDSVRVKFAAKRLSLERMLAAAPAELQQFRQRATAQAASLLPQLQAAAQTLAQAEVDYNAV</sequence>
<dbReference type="Proteomes" id="UP001368500">
    <property type="component" value="Unassembled WGS sequence"/>
</dbReference>
<evidence type="ECO:0000259" key="1">
    <source>
        <dbReference type="PROSITE" id="PS50011"/>
    </source>
</evidence>
<keyword evidence="3" id="KW-1185">Reference proteome</keyword>
<protein>
    <submittedName>
        <fullName evidence="2">Helix-hairpin-helix domain-containing protein</fullName>
    </submittedName>
</protein>
<reference evidence="2 3" key="1">
    <citation type="submission" date="2024-04" db="EMBL/GenBank/DDBJ databases">
        <title>Novel species of the genus Ideonella isolated from streams.</title>
        <authorList>
            <person name="Lu H."/>
        </authorList>
    </citation>
    <scope>NUCLEOTIDE SEQUENCE [LARGE SCALE GENOMIC DNA]</scope>
    <source>
        <strain evidence="2 3">BYS139W</strain>
    </source>
</reference>
<comment type="caution">
    <text evidence="2">The sequence shown here is derived from an EMBL/GenBank/DDBJ whole genome shotgun (WGS) entry which is preliminary data.</text>
</comment>
<proteinExistence type="predicted"/>